<feature type="compositionally biased region" description="Polar residues" evidence="1">
    <location>
        <begin position="221"/>
        <end position="231"/>
    </location>
</feature>
<keyword evidence="2" id="KW-0472">Membrane</keyword>
<feature type="region of interest" description="Disordered" evidence="1">
    <location>
        <begin position="99"/>
        <end position="119"/>
    </location>
</feature>
<accession>A0A812PMX2</accession>
<feature type="compositionally biased region" description="Low complexity" evidence="1">
    <location>
        <begin position="245"/>
        <end position="265"/>
    </location>
</feature>
<evidence type="ECO:0000256" key="3">
    <source>
        <dbReference type="SAM" id="SignalP"/>
    </source>
</evidence>
<sequence>MRPLMAGLVSSALVWKVEASNAQARSLRRGGGGGADGEDGLQLTLVLIITFTTIPFVLSVCVGLWRYRRQLVAIFPEVPVPTNEKVTNEDRRNYWLEEQKKRSQEVEPPEPTKVQKLAPGDGPLLDVHAIFQTGDDPSDDDSNSLFGSTLGSQGAFFTSEAWMPVSRMRSMSEGDLRRTAHDDNFVEQMLSKSQPLAPRVFVRPPSDIPLDSTGSKKRGTRASSKGSAGTQGSKGSKASRKLRSSSKGSSHSKGSARSKGSALGLDLLGEAKPQPRPRLQTN</sequence>
<reference evidence="4" key="1">
    <citation type="submission" date="2021-02" db="EMBL/GenBank/DDBJ databases">
        <authorList>
            <person name="Dougan E. K."/>
            <person name="Rhodes N."/>
            <person name="Thang M."/>
            <person name="Chan C."/>
        </authorList>
    </citation>
    <scope>NUCLEOTIDE SEQUENCE</scope>
</reference>
<feature type="signal peptide" evidence="3">
    <location>
        <begin position="1"/>
        <end position="19"/>
    </location>
</feature>
<name>A0A812PMX2_9DINO</name>
<proteinExistence type="predicted"/>
<feature type="transmembrane region" description="Helical" evidence="2">
    <location>
        <begin position="43"/>
        <end position="65"/>
    </location>
</feature>
<protein>
    <submittedName>
        <fullName evidence="4">Uncharacterized protein</fullName>
    </submittedName>
</protein>
<keyword evidence="2" id="KW-0812">Transmembrane</keyword>
<dbReference type="AlphaFoldDB" id="A0A812PMX2"/>
<organism evidence="4 5">
    <name type="scientific">Symbiodinium natans</name>
    <dbReference type="NCBI Taxonomy" id="878477"/>
    <lineage>
        <taxon>Eukaryota</taxon>
        <taxon>Sar</taxon>
        <taxon>Alveolata</taxon>
        <taxon>Dinophyceae</taxon>
        <taxon>Suessiales</taxon>
        <taxon>Symbiodiniaceae</taxon>
        <taxon>Symbiodinium</taxon>
    </lineage>
</organism>
<evidence type="ECO:0000256" key="2">
    <source>
        <dbReference type="SAM" id="Phobius"/>
    </source>
</evidence>
<dbReference type="EMBL" id="CAJNDS010002169">
    <property type="protein sequence ID" value="CAE7358835.1"/>
    <property type="molecule type" value="Genomic_DNA"/>
</dbReference>
<feature type="region of interest" description="Disordered" evidence="1">
    <location>
        <begin position="196"/>
        <end position="282"/>
    </location>
</feature>
<comment type="caution">
    <text evidence="4">The sequence shown here is derived from an EMBL/GenBank/DDBJ whole genome shotgun (WGS) entry which is preliminary data.</text>
</comment>
<gene>
    <name evidence="4" type="ORF">SNAT2548_LOCUS19204</name>
</gene>
<keyword evidence="2" id="KW-1133">Transmembrane helix</keyword>
<evidence type="ECO:0000313" key="4">
    <source>
        <dbReference type="EMBL" id="CAE7358835.1"/>
    </source>
</evidence>
<keyword evidence="5" id="KW-1185">Reference proteome</keyword>
<feature type="chain" id="PRO_5032982067" evidence="3">
    <location>
        <begin position="20"/>
        <end position="282"/>
    </location>
</feature>
<evidence type="ECO:0000256" key="1">
    <source>
        <dbReference type="SAM" id="MobiDB-lite"/>
    </source>
</evidence>
<evidence type="ECO:0000313" key="5">
    <source>
        <dbReference type="Proteomes" id="UP000604046"/>
    </source>
</evidence>
<keyword evidence="3" id="KW-0732">Signal</keyword>
<dbReference type="OrthoDB" id="434052at2759"/>
<dbReference type="Proteomes" id="UP000604046">
    <property type="component" value="Unassembled WGS sequence"/>
</dbReference>